<gene>
    <name evidence="1" type="ORF">BM524_19275</name>
</gene>
<reference evidence="1 2" key="1">
    <citation type="submission" date="2016-11" db="EMBL/GenBank/DDBJ databases">
        <title>Networking in microbes: conjugative elements and plasmids in the genus Alteromonas.</title>
        <authorList>
            <person name="Lopez-Perez M."/>
            <person name="Ramon-Marco N."/>
            <person name="Rodriguez-Valera F."/>
        </authorList>
    </citation>
    <scope>NUCLEOTIDE SEQUENCE [LARGE SCALE GENOMIC DNA]</scope>
    <source>
        <strain evidence="1 2">CP48</strain>
        <plasmid evidence="2">pamcp48-600</plasmid>
    </source>
</reference>
<dbReference type="Proteomes" id="UP000182101">
    <property type="component" value="Plasmid pAMCP48-600"/>
</dbReference>
<proteinExistence type="predicted"/>
<evidence type="ECO:0000313" key="2">
    <source>
        <dbReference type="Proteomes" id="UP000182101"/>
    </source>
</evidence>
<name>A0AAC9JEF3_9ALTE</name>
<dbReference type="AlphaFoldDB" id="A0AAC9JEF3"/>
<sequence>MATFKVPKSITSAAKIQTAISRAKETLVKRAKKSGLYENFGKAEGDAIQEAFISLCDYSNEALKKRSQLQGFREWAAHFSLDELN</sequence>
<protein>
    <submittedName>
        <fullName evidence="1">Uncharacterized protein</fullName>
    </submittedName>
</protein>
<organism evidence="1 2">
    <name type="scientific">Alteromonas mediterranea</name>
    <dbReference type="NCBI Taxonomy" id="314275"/>
    <lineage>
        <taxon>Bacteria</taxon>
        <taxon>Pseudomonadati</taxon>
        <taxon>Pseudomonadota</taxon>
        <taxon>Gammaproteobacteria</taxon>
        <taxon>Alteromonadales</taxon>
        <taxon>Alteromonadaceae</taxon>
        <taxon>Alteromonas/Salinimonas group</taxon>
        <taxon>Alteromonas</taxon>
    </lineage>
</organism>
<keyword evidence="1" id="KW-0614">Plasmid</keyword>
<dbReference type="RefSeq" id="WP_071960674.1">
    <property type="nucleotide sequence ID" value="NZ_CP018025.1"/>
</dbReference>
<geneLocation type="plasmid" evidence="2">
    <name>pamcp48-600</name>
</geneLocation>
<evidence type="ECO:0000313" key="1">
    <source>
        <dbReference type="EMBL" id="APD92064.1"/>
    </source>
</evidence>
<dbReference type="EMBL" id="CP018025">
    <property type="protein sequence ID" value="APD92064.1"/>
    <property type="molecule type" value="Genomic_DNA"/>
</dbReference>
<accession>A0AAC9JEF3</accession>